<comment type="similarity">
    <text evidence="2">Belongs to the histidine acid phosphatase family.</text>
</comment>
<protein>
    <recommendedName>
        <fullName evidence="16">Phytase A</fullName>
        <ecNumber evidence="4">3.1.3.8</ecNumber>
    </recommendedName>
    <alternativeName>
        <fullName evidence="17">Histidine acid phosphatase phyA</fullName>
    </alternativeName>
    <alternativeName>
        <fullName evidence="10">Myo-inositol hexakisphosphate phosphohydrolase A</fullName>
    </alternativeName>
    <alternativeName>
        <fullName evidence="9">Myo-inositol-hexaphosphate 3-phosphohydrolase A</fullName>
    </alternativeName>
</protein>
<keyword evidence="22" id="KW-1185">Reference proteome</keyword>
<dbReference type="OrthoDB" id="6509975at2759"/>
<feature type="disulfide bond" evidence="19">
    <location>
        <begin position="262"/>
        <end position="280"/>
    </location>
</feature>
<dbReference type="KEGG" id="act:ACLA_048000"/>
<dbReference type="STRING" id="344612.A1CHH6"/>
<feature type="active site" description="Proton donor" evidence="18">
    <location>
        <position position="360"/>
    </location>
</feature>
<dbReference type="GeneID" id="4704189"/>
<feature type="disulfide bond" evidence="19">
    <location>
        <begin position="434"/>
        <end position="442"/>
    </location>
</feature>
<evidence type="ECO:0000256" key="1">
    <source>
        <dbReference type="ARBA" id="ARBA00004613"/>
    </source>
</evidence>
<dbReference type="AlphaFoldDB" id="A1CHH6"/>
<evidence type="ECO:0000256" key="16">
    <source>
        <dbReference type="ARBA" id="ARBA00044106"/>
    </source>
</evidence>
<comment type="subcellular location">
    <subcellularLocation>
        <location evidence="1">Secreted</location>
    </subcellularLocation>
</comment>
<evidence type="ECO:0000256" key="13">
    <source>
        <dbReference type="ARBA" id="ARBA00043721"/>
    </source>
</evidence>
<dbReference type="OMA" id="CRVTFAQ"/>
<comment type="catalytic activity">
    <reaction evidence="11">
        <text>1D-myo-inositol 1,2,5,6-tetrakisphosphate + H2O = 1D-myo-inositol 1,2,6-trisphosphate + phosphate</text>
        <dbReference type="Rhea" id="RHEA:77119"/>
        <dbReference type="ChEBI" id="CHEBI:15377"/>
        <dbReference type="ChEBI" id="CHEBI:43474"/>
        <dbReference type="ChEBI" id="CHEBI:195535"/>
        <dbReference type="ChEBI" id="CHEBI:195537"/>
    </reaction>
    <physiologicalReaction direction="left-to-right" evidence="11">
        <dbReference type="Rhea" id="RHEA:77120"/>
    </physiologicalReaction>
</comment>
<dbReference type="PIRSF" id="PIRSF000894">
    <property type="entry name" value="Acid_phosphatase"/>
    <property type="match status" value="1"/>
</dbReference>
<evidence type="ECO:0000256" key="15">
    <source>
        <dbReference type="ARBA" id="ARBA00043788"/>
    </source>
</evidence>
<sequence length="465" mass="51531">MGTFAFLLSVSYLLAGVSAVPRQHAQTKACDTPEEGYQCSPKISHLWGQYSPYFSLDEERADSSDVPDDCEVTFVQVLSRHAARFPTASKSAKYKKLVKAIKANATELKGGYQFLKTYEYTLGADDLTPFGEQQMVNSGIKFYQKYKSLARKAVPFVRAADSGRVILSGERFIQGFQKTKEADPKAKKQAAPVISVIIPEGETFNNTLDHGVCTKFEKDESGDAIVDSFVALFVPPIRARLEKNLPGVKLKDGDVVSLMDMCSFDTVARTADGSQLSPFCNLFTHKEWLQYDYKQSLDKYYGYGAGHPLGPDQGIGFVNELLARMTQTPVQDHTSVNTTLDSNPATFPLNHTIYADFSHDNTMVSIFFALGLYNSTELLSKTSVESTKESDGYSAAWLVPFAARAYFEQMQCKGEKQPLVRAIINDRVVPLHGCNADKHGRCKLDKFVKSQSFARSGGNWAQCFA</sequence>
<evidence type="ECO:0000313" key="21">
    <source>
        <dbReference type="EMBL" id="EAW10331.1"/>
    </source>
</evidence>
<dbReference type="InterPro" id="IPR016274">
    <property type="entry name" value="Histidine_acid_Pase_euk"/>
</dbReference>
<comment type="catalytic activity">
    <reaction evidence="13">
        <text>1D-myo-inositol 1,2,6-trisphosphate + H2O = 1D-myo-inositol 1,2-bisphosphate + phosphate</text>
        <dbReference type="Rhea" id="RHEA:77131"/>
        <dbReference type="ChEBI" id="CHEBI:15377"/>
        <dbReference type="ChEBI" id="CHEBI:43474"/>
        <dbReference type="ChEBI" id="CHEBI:195537"/>
        <dbReference type="ChEBI" id="CHEBI:195539"/>
    </reaction>
    <physiologicalReaction direction="left-to-right" evidence="13">
        <dbReference type="Rhea" id="RHEA:77132"/>
    </physiologicalReaction>
</comment>
<dbReference type="PANTHER" id="PTHR20963">
    <property type="entry name" value="MULTIPLE INOSITOL POLYPHOSPHATE PHOSPHATASE-RELATED"/>
    <property type="match status" value="1"/>
</dbReference>
<dbReference type="EMBL" id="DS027054">
    <property type="protein sequence ID" value="EAW10331.1"/>
    <property type="molecule type" value="Genomic_DNA"/>
</dbReference>
<keyword evidence="5" id="KW-0964">Secreted</keyword>
<comment type="catalytic activity">
    <reaction evidence="14">
        <text>1D-myo-inositol 1,2,4,5,6-pentakisphosphate + H2O = 1D-myo-inositol 1,2,5,6-tetrakisphosphate + phosphate</text>
        <dbReference type="Rhea" id="RHEA:77115"/>
        <dbReference type="ChEBI" id="CHEBI:15377"/>
        <dbReference type="ChEBI" id="CHEBI:43474"/>
        <dbReference type="ChEBI" id="CHEBI:57798"/>
        <dbReference type="ChEBI" id="CHEBI:195535"/>
    </reaction>
    <physiologicalReaction direction="left-to-right" evidence="14">
        <dbReference type="Rhea" id="RHEA:77116"/>
    </physiologicalReaction>
</comment>
<feature type="disulfide bond" evidence="19">
    <location>
        <begin position="70"/>
        <end position="412"/>
    </location>
</feature>
<proteinExistence type="inferred from homology"/>
<evidence type="ECO:0000256" key="14">
    <source>
        <dbReference type="ARBA" id="ARBA00043748"/>
    </source>
</evidence>
<dbReference type="Gene3D" id="3.40.50.1240">
    <property type="entry name" value="Phosphoglycerate mutase-like"/>
    <property type="match status" value="1"/>
</dbReference>
<comment type="catalytic activity">
    <reaction evidence="15">
        <text>1D-myo-inositol hexakisphosphate + H2O = 1D-myo-inositol 1,2,4,5,6-pentakisphosphate + phosphate</text>
        <dbReference type="Rhea" id="RHEA:16989"/>
        <dbReference type="ChEBI" id="CHEBI:15377"/>
        <dbReference type="ChEBI" id="CHEBI:43474"/>
        <dbReference type="ChEBI" id="CHEBI:57798"/>
        <dbReference type="ChEBI" id="CHEBI:58130"/>
        <dbReference type="EC" id="3.1.3.8"/>
    </reaction>
    <physiologicalReaction direction="left-to-right" evidence="15">
        <dbReference type="Rhea" id="RHEA:16990"/>
    </physiologicalReaction>
</comment>
<evidence type="ECO:0000256" key="17">
    <source>
        <dbReference type="ARBA" id="ARBA00044262"/>
    </source>
</evidence>
<evidence type="ECO:0000256" key="3">
    <source>
        <dbReference type="ARBA" id="ARBA00011245"/>
    </source>
</evidence>
<dbReference type="InterPro" id="IPR033379">
    <property type="entry name" value="Acid_Pase_AS"/>
</dbReference>
<evidence type="ECO:0000256" key="2">
    <source>
        <dbReference type="ARBA" id="ARBA00005375"/>
    </source>
</evidence>
<evidence type="ECO:0000313" key="22">
    <source>
        <dbReference type="Proteomes" id="UP000006701"/>
    </source>
</evidence>
<evidence type="ECO:0000256" key="6">
    <source>
        <dbReference type="ARBA" id="ARBA00022801"/>
    </source>
</evidence>
<organism evidence="21 22">
    <name type="scientific">Aspergillus clavatus (strain ATCC 1007 / CBS 513.65 / DSM 816 / NCTC 3887 / NRRL 1 / QM 1276 / 107)</name>
    <dbReference type="NCBI Taxonomy" id="344612"/>
    <lineage>
        <taxon>Eukaryota</taxon>
        <taxon>Fungi</taxon>
        <taxon>Dikarya</taxon>
        <taxon>Ascomycota</taxon>
        <taxon>Pezizomycotina</taxon>
        <taxon>Eurotiomycetes</taxon>
        <taxon>Eurotiomycetidae</taxon>
        <taxon>Eurotiales</taxon>
        <taxon>Aspergillaceae</taxon>
        <taxon>Aspergillus</taxon>
        <taxon>Aspergillus subgen. Fumigati</taxon>
    </lineage>
</organism>
<dbReference type="FunFam" id="3.40.50.1240:FF:000027">
    <property type="entry name" value="3-phytase A"/>
    <property type="match status" value="1"/>
</dbReference>
<keyword evidence="6" id="KW-0378">Hydrolase</keyword>
<reference evidence="21 22" key="1">
    <citation type="journal article" date="2008" name="PLoS Genet.">
        <title>Genomic islands in the pathogenic filamentous fungus Aspergillus fumigatus.</title>
        <authorList>
            <person name="Fedorova N.D."/>
            <person name="Khaldi N."/>
            <person name="Joardar V.S."/>
            <person name="Maiti R."/>
            <person name="Amedeo P."/>
            <person name="Anderson M.J."/>
            <person name="Crabtree J."/>
            <person name="Silva J.C."/>
            <person name="Badger J.H."/>
            <person name="Albarraq A."/>
            <person name="Angiuoli S."/>
            <person name="Bussey H."/>
            <person name="Bowyer P."/>
            <person name="Cotty P.J."/>
            <person name="Dyer P.S."/>
            <person name="Egan A."/>
            <person name="Galens K."/>
            <person name="Fraser-Liggett C.M."/>
            <person name="Haas B.J."/>
            <person name="Inman J.M."/>
            <person name="Kent R."/>
            <person name="Lemieux S."/>
            <person name="Malavazi I."/>
            <person name="Orvis J."/>
            <person name="Roemer T."/>
            <person name="Ronning C.M."/>
            <person name="Sundaram J.P."/>
            <person name="Sutton G."/>
            <person name="Turner G."/>
            <person name="Venter J.C."/>
            <person name="White O.R."/>
            <person name="Whitty B.R."/>
            <person name="Youngman P."/>
            <person name="Wolfe K.H."/>
            <person name="Goldman G.H."/>
            <person name="Wortman J.R."/>
            <person name="Jiang B."/>
            <person name="Denning D.W."/>
            <person name="Nierman W.C."/>
        </authorList>
    </citation>
    <scope>NUCLEOTIDE SEQUENCE [LARGE SCALE GENOMIC DNA]</scope>
    <source>
        <strain evidence="22">ATCC 1007 / CBS 513.65 / DSM 816 / NCTC 3887 / NRRL 1</strain>
    </source>
</reference>
<evidence type="ECO:0000256" key="11">
    <source>
        <dbReference type="ARBA" id="ARBA00043670"/>
    </source>
</evidence>
<evidence type="ECO:0000256" key="12">
    <source>
        <dbReference type="ARBA" id="ARBA00043675"/>
    </source>
</evidence>
<dbReference type="GO" id="GO:0005576">
    <property type="term" value="C:extracellular region"/>
    <property type="evidence" value="ECO:0007669"/>
    <property type="project" value="UniProtKB-SubCell"/>
</dbReference>
<gene>
    <name evidence="21" type="ORF">ACLA_048000</name>
</gene>
<feature type="chain" id="PRO_5005658817" description="Phytase A" evidence="20">
    <location>
        <begin position="20"/>
        <end position="465"/>
    </location>
</feature>
<dbReference type="EC" id="3.1.3.8" evidence="4"/>
<dbReference type="GO" id="GO:0003993">
    <property type="term" value="F:acid phosphatase activity"/>
    <property type="evidence" value="ECO:0007669"/>
    <property type="project" value="TreeGrafter"/>
</dbReference>
<dbReference type="Proteomes" id="UP000006701">
    <property type="component" value="Unassembled WGS sequence"/>
</dbReference>
<feature type="signal peptide" evidence="20">
    <location>
        <begin position="1"/>
        <end position="19"/>
    </location>
</feature>
<feature type="active site" description="Nucleophile" evidence="18">
    <location>
        <position position="81"/>
    </location>
</feature>
<feature type="disulfide bond" evidence="19">
    <location>
        <begin position="30"/>
        <end position="39"/>
    </location>
</feature>
<dbReference type="CDD" id="cd07061">
    <property type="entry name" value="HP_HAP_like"/>
    <property type="match status" value="1"/>
</dbReference>
<accession>A1CHH6</accession>
<keyword evidence="20" id="KW-0732">Signal</keyword>
<dbReference type="HOGENOM" id="CLU_020880_0_0_1"/>
<dbReference type="RefSeq" id="XP_001271757.1">
    <property type="nucleotide sequence ID" value="XM_001271756.1"/>
</dbReference>
<dbReference type="InterPro" id="IPR029033">
    <property type="entry name" value="His_PPase_superfam"/>
</dbReference>
<evidence type="ECO:0000256" key="4">
    <source>
        <dbReference type="ARBA" id="ARBA00012632"/>
    </source>
</evidence>
<keyword evidence="8" id="KW-0325">Glycoprotein</keyword>
<dbReference type="GO" id="GO:0016158">
    <property type="term" value="F:inositol hexakisphosphate 3-phosphatase activity"/>
    <property type="evidence" value="ECO:0007669"/>
    <property type="project" value="UniProtKB-EC"/>
</dbReference>
<dbReference type="PANTHER" id="PTHR20963:SF24">
    <property type="entry name" value="3-PHYTASE B"/>
    <property type="match status" value="1"/>
</dbReference>
<evidence type="ECO:0000256" key="9">
    <source>
        <dbReference type="ARBA" id="ARBA00041857"/>
    </source>
</evidence>
<evidence type="ECO:0000256" key="10">
    <source>
        <dbReference type="ARBA" id="ARBA00042300"/>
    </source>
</evidence>
<dbReference type="SUPFAM" id="SSF53254">
    <property type="entry name" value="Phosphoglycerate mutase-like"/>
    <property type="match status" value="1"/>
</dbReference>
<dbReference type="PROSITE" id="PS00778">
    <property type="entry name" value="HIS_ACID_PHOSPHAT_2"/>
    <property type="match status" value="1"/>
</dbReference>
<evidence type="ECO:0000256" key="8">
    <source>
        <dbReference type="ARBA" id="ARBA00023180"/>
    </source>
</evidence>
<comment type="catalytic activity">
    <reaction evidence="12">
        <text>1D-myo-inositol 1,2-bisphosphate + H2O = 1D-myo-inositol 2-phosphate + phosphate</text>
        <dbReference type="Rhea" id="RHEA:77135"/>
        <dbReference type="ChEBI" id="CHEBI:15377"/>
        <dbReference type="ChEBI" id="CHEBI:43474"/>
        <dbReference type="ChEBI" id="CHEBI:84142"/>
        <dbReference type="ChEBI" id="CHEBI:195539"/>
    </reaction>
    <physiologicalReaction direction="left-to-right" evidence="12">
        <dbReference type="Rhea" id="RHEA:77136"/>
    </physiologicalReaction>
</comment>
<dbReference type="eggNOG" id="KOG1382">
    <property type="taxonomic scope" value="Eukaryota"/>
</dbReference>
<evidence type="ECO:0000256" key="7">
    <source>
        <dbReference type="ARBA" id="ARBA00023157"/>
    </source>
</evidence>
<feature type="disulfide bond" evidence="19">
    <location>
        <begin position="213"/>
        <end position="463"/>
    </location>
</feature>
<keyword evidence="7 19" id="KW-1015">Disulfide bond</keyword>
<evidence type="ECO:0000256" key="19">
    <source>
        <dbReference type="PIRSR" id="PIRSR000894-2"/>
    </source>
</evidence>
<dbReference type="Pfam" id="PF00328">
    <property type="entry name" value="His_Phos_2"/>
    <property type="match status" value="1"/>
</dbReference>
<evidence type="ECO:0000256" key="5">
    <source>
        <dbReference type="ARBA" id="ARBA00022525"/>
    </source>
</evidence>
<name>A1CHH6_ASPCL</name>
<comment type="subunit">
    <text evidence="3">Monomer.</text>
</comment>
<evidence type="ECO:0000256" key="20">
    <source>
        <dbReference type="SAM" id="SignalP"/>
    </source>
</evidence>
<dbReference type="VEuPathDB" id="FungiDB:ACLA_048000"/>
<evidence type="ECO:0000256" key="18">
    <source>
        <dbReference type="PIRSR" id="PIRSR000894-1"/>
    </source>
</evidence>
<dbReference type="InterPro" id="IPR000560">
    <property type="entry name" value="His_Pase_clade-2"/>
</dbReference>